<evidence type="ECO:0000313" key="5">
    <source>
        <dbReference type="EMBL" id="KZZ99520.1"/>
    </source>
</evidence>
<dbReference type="PANTHER" id="PTHR45348:SF2">
    <property type="entry name" value="ZINC-TYPE ALCOHOL DEHYDROGENASE-LIKE PROTEIN C2E1P3.01"/>
    <property type="match status" value="1"/>
</dbReference>
<dbReference type="OrthoDB" id="48317at2759"/>
<dbReference type="PANTHER" id="PTHR45348">
    <property type="entry name" value="HYPOTHETICAL OXIDOREDUCTASE (EUROFUNG)"/>
    <property type="match status" value="1"/>
</dbReference>
<keyword evidence="3" id="KW-0812">Transmembrane</keyword>
<dbReference type="AlphaFoldDB" id="A0A166PWL2"/>
<keyword evidence="2" id="KW-0560">Oxidoreductase</keyword>
<dbReference type="Proteomes" id="UP000078544">
    <property type="component" value="Unassembled WGS sequence"/>
</dbReference>
<comment type="caution">
    <text evidence="5">The sequence shown here is derived from an EMBL/GenBank/DDBJ whole genome shotgun (WGS) entry which is preliminary data.</text>
</comment>
<keyword evidence="3" id="KW-0472">Membrane</keyword>
<dbReference type="GO" id="GO:0016651">
    <property type="term" value="F:oxidoreductase activity, acting on NAD(P)H"/>
    <property type="evidence" value="ECO:0007669"/>
    <property type="project" value="InterPro"/>
</dbReference>
<gene>
    <name evidence="5" type="ORF">AAL_02092</name>
</gene>
<evidence type="ECO:0000256" key="2">
    <source>
        <dbReference type="ARBA" id="ARBA00023002"/>
    </source>
</evidence>
<dbReference type="STRING" id="1081109.A0A166PWL2"/>
<dbReference type="InterPro" id="IPR036291">
    <property type="entry name" value="NAD(P)-bd_dom_sf"/>
</dbReference>
<dbReference type="InterPro" id="IPR011032">
    <property type="entry name" value="GroES-like_sf"/>
</dbReference>
<protein>
    <submittedName>
        <fullName evidence="5">Alcohol dehydrogenase superfamily, zinc-type</fullName>
    </submittedName>
</protein>
<dbReference type="SUPFAM" id="SSF50129">
    <property type="entry name" value="GroES-like"/>
    <property type="match status" value="1"/>
</dbReference>
<dbReference type="Gene3D" id="3.90.180.10">
    <property type="entry name" value="Medium-chain alcohol dehydrogenases, catalytic domain"/>
    <property type="match status" value="1"/>
</dbReference>
<evidence type="ECO:0000256" key="1">
    <source>
        <dbReference type="ARBA" id="ARBA00008072"/>
    </source>
</evidence>
<evidence type="ECO:0000256" key="3">
    <source>
        <dbReference type="SAM" id="Phobius"/>
    </source>
</evidence>
<feature type="domain" description="Enoyl reductase (ER)" evidence="4">
    <location>
        <begin position="13"/>
        <end position="346"/>
    </location>
</feature>
<dbReference type="Gene3D" id="3.40.50.720">
    <property type="entry name" value="NAD(P)-binding Rossmann-like Domain"/>
    <property type="match status" value="1"/>
</dbReference>
<dbReference type="SUPFAM" id="SSF51735">
    <property type="entry name" value="NAD(P)-binding Rossmann-fold domains"/>
    <property type="match status" value="1"/>
</dbReference>
<dbReference type="CDD" id="cd08249">
    <property type="entry name" value="enoyl_reductase_like"/>
    <property type="match status" value="1"/>
</dbReference>
<proteinExistence type="inferred from homology"/>
<feature type="transmembrane region" description="Helical" evidence="3">
    <location>
        <begin position="157"/>
        <end position="179"/>
    </location>
</feature>
<dbReference type="EMBL" id="AZGY01000003">
    <property type="protein sequence ID" value="KZZ99520.1"/>
    <property type="molecule type" value="Genomic_DNA"/>
</dbReference>
<dbReference type="Pfam" id="PF08240">
    <property type="entry name" value="ADH_N"/>
    <property type="match status" value="1"/>
</dbReference>
<evidence type="ECO:0000313" key="6">
    <source>
        <dbReference type="Proteomes" id="UP000078544"/>
    </source>
</evidence>
<dbReference type="InterPro" id="IPR047122">
    <property type="entry name" value="Trans-enoyl_RdTase-like"/>
</dbReference>
<accession>A0A166PWL2</accession>
<organism evidence="5 6">
    <name type="scientific">Moelleriella libera RCEF 2490</name>
    <dbReference type="NCBI Taxonomy" id="1081109"/>
    <lineage>
        <taxon>Eukaryota</taxon>
        <taxon>Fungi</taxon>
        <taxon>Dikarya</taxon>
        <taxon>Ascomycota</taxon>
        <taxon>Pezizomycotina</taxon>
        <taxon>Sordariomycetes</taxon>
        <taxon>Hypocreomycetidae</taxon>
        <taxon>Hypocreales</taxon>
        <taxon>Clavicipitaceae</taxon>
        <taxon>Moelleriella</taxon>
    </lineage>
</organism>
<evidence type="ECO:0000259" key="4">
    <source>
        <dbReference type="SMART" id="SM00829"/>
    </source>
</evidence>
<feature type="transmembrane region" description="Helical" evidence="3">
    <location>
        <begin position="120"/>
        <end position="145"/>
    </location>
</feature>
<sequence>MSNTKYIVKAQGAPLEAAQCAVPADLSPTDVLVCVKAVAVNPADCKMIDHGHRGMSYPLVAGLDGAGTVEAVGSQVTGFQVGDDVLALFAAGDRGGSYQRYAIVDQSKVAKKGNLPFEEAASVGVCYFTAVMGLGIGLGTCLPFVRDGPAEGSQPSSVLVLGGSSALGAATIQLLRVALPRCKVLTTASPKHHAHVTQHLGAHAAFDRSSPSLVADIRAFRSSDDDDDDDDDQGGVEAIIDTVGAGASQQGIFQALAPDGMRRYAQVWTGDEEIRAPEGVNSVLFRSRDFGKIQGGDNIMAGLQSLLEEGRFKVPLPVRVVGAQLQGLRDGLDLMRNGVSGEKLVVTL</sequence>
<dbReference type="SMART" id="SM00829">
    <property type="entry name" value="PKS_ER"/>
    <property type="match status" value="1"/>
</dbReference>
<comment type="similarity">
    <text evidence="1">Belongs to the zinc-containing alcohol dehydrogenase family.</text>
</comment>
<keyword evidence="3" id="KW-1133">Transmembrane helix</keyword>
<dbReference type="InterPro" id="IPR020843">
    <property type="entry name" value="ER"/>
</dbReference>
<keyword evidence="6" id="KW-1185">Reference proteome</keyword>
<reference evidence="5 6" key="1">
    <citation type="journal article" date="2016" name="Genome Biol. Evol.">
        <title>Divergent and convergent evolution of fungal pathogenicity.</title>
        <authorList>
            <person name="Shang Y."/>
            <person name="Xiao G."/>
            <person name="Zheng P."/>
            <person name="Cen K."/>
            <person name="Zhan S."/>
            <person name="Wang C."/>
        </authorList>
    </citation>
    <scope>NUCLEOTIDE SEQUENCE [LARGE SCALE GENOMIC DNA]</scope>
    <source>
        <strain evidence="5 6">RCEF 2490</strain>
    </source>
</reference>
<name>A0A166PWL2_9HYPO</name>
<dbReference type="InterPro" id="IPR013154">
    <property type="entry name" value="ADH-like_N"/>
</dbReference>